<dbReference type="NCBIfam" id="NF009150">
    <property type="entry name" value="PRK12497.1-3"/>
    <property type="match status" value="1"/>
</dbReference>
<dbReference type="KEGG" id="sgn:SGRA_3385"/>
<evidence type="ECO:0000256" key="1">
    <source>
        <dbReference type="ARBA" id="ARBA00006738"/>
    </source>
</evidence>
<dbReference type="Pfam" id="PF02021">
    <property type="entry name" value="UPF0102"/>
    <property type="match status" value="1"/>
</dbReference>
<dbReference type="RefSeq" id="WP_015693705.1">
    <property type="nucleotide sequence ID" value="NC_016940.1"/>
</dbReference>
<dbReference type="Proteomes" id="UP000007519">
    <property type="component" value="Chromosome"/>
</dbReference>
<organism evidence="3 4">
    <name type="scientific">Saprospira grandis (strain Lewin)</name>
    <dbReference type="NCBI Taxonomy" id="984262"/>
    <lineage>
        <taxon>Bacteria</taxon>
        <taxon>Pseudomonadati</taxon>
        <taxon>Bacteroidota</taxon>
        <taxon>Saprospiria</taxon>
        <taxon>Saprospirales</taxon>
        <taxon>Saprospiraceae</taxon>
        <taxon>Saprospira</taxon>
    </lineage>
</organism>
<dbReference type="SUPFAM" id="SSF52980">
    <property type="entry name" value="Restriction endonuclease-like"/>
    <property type="match status" value="1"/>
</dbReference>
<dbReference type="NCBIfam" id="TIGR00252">
    <property type="entry name" value="YraN family protein"/>
    <property type="match status" value="1"/>
</dbReference>
<dbReference type="eggNOG" id="COG0792">
    <property type="taxonomic scope" value="Bacteria"/>
</dbReference>
<accession>H6L174</accession>
<name>H6L174_SAPGL</name>
<dbReference type="InterPro" id="IPR011335">
    <property type="entry name" value="Restrct_endonuc-II-like"/>
</dbReference>
<comment type="similarity">
    <text evidence="1 2">Belongs to the UPF0102 family.</text>
</comment>
<dbReference type="PANTHER" id="PTHR34039">
    <property type="entry name" value="UPF0102 PROTEIN YRAN"/>
    <property type="match status" value="1"/>
</dbReference>
<reference evidence="3 4" key="1">
    <citation type="journal article" date="2012" name="Stand. Genomic Sci.">
        <title>Complete genome sequencing and analysis of Saprospira grandis str. Lewin, a predatory marine bacterium.</title>
        <authorList>
            <person name="Saw J.H."/>
            <person name="Yuryev A."/>
            <person name="Kanbe M."/>
            <person name="Hou S."/>
            <person name="Young A.G."/>
            <person name="Aizawa S."/>
            <person name="Alam M."/>
        </authorList>
    </citation>
    <scope>NUCLEOTIDE SEQUENCE [LARGE SCALE GENOMIC DNA]</scope>
    <source>
        <strain evidence="3 4">Lewin</strain>
    </source>
</reference>
<dbReference type="InterPro" id="IPR003509">
    <property type="entry name" value="UPF0102_YraN-like"/>
</dbReference>
<dbReference type="PANTHER" id="PTHR34039:SF1">
    <property type="entry name" value="UPF0102 PROTEIN YRAN"/>
    <property type="match status" value="1"/>
</dbReference>
<dbReference type="InterPro" id="IPR011856">
    <property type="entry name" value="tRNA_endonuc-like_dom_sf"/>
</dbReference>
<dbReference type="AlphaFoldDB" id="H6L174"/>
<dbReference type="Gene3D" id="3.40.1350.10">
    <property type="match status" value="1"/>
</dbReference>
<dbReference type="CDD" id="cd20736">
    <property type="entry name" value="PoNe_Nuclease"/>
    <property type="match status" value="1"/>
</dbReference>
<gene>
    <name evidence="3" type="ordered locus">SGRA_3385</name>
</gene>
<dbReference type="HOGENOM" id="CLU_115353_2_1_10"/>
<proteinExistence type="inferred from homology"/>
<keyword evidence="4" id="KW-1185">Reference proteome</keyword>
<evidence type="ECO:0000313" key="4">
    <source>
        <dbReference type="Proteomes" id="UP000007519"/>
    </source>
</evidence>
<dbReference type="STRING" id="984262.SGRA_3385"/>
<dbReference type="OrthoDB" id="9802516at2"/>
<sequence length="124" mass="14333">MAKHHKIGILGEKMALEYLLKQGYQLKAKNWRYGRAEIDLIVFKENILVFVEVKTRKNAAFGPPELAVTPKKQQLLFEAAAAYMHAQNYEEEIRFDVIAIQLSAHEAIKHFEDAFFPIWDGKTN</sequence>
<dbReference type="HAMAP" id="MF_00048">
    <property type="entry name" value="UPF0102"/>
    <property type="match status" value="1"/>
</dbReference>
<evidence type="ECO:0000256" key="2">
    <source>
        <dbReference type="HAMAP-Rule" id="MF_00048"/>
    </source>
</evidence>
<dbReference type="GO" id="GO:0003676">
    <property type="term" value="F:nucleic acid binding"/>
    <property type="evidence" value="ECO:0007669"/>
    <property type="project" value="InterPro"/>
</dbReference>
<dbReference type="EMBL" id="CP002831">
    <property type="protein sequence ID" value="AFC26110.1"/>
    <property type="molecule type" value="Genomic_DNA"/>
</dbReference>
<protein>
    <recommendedName>
        <fullName evidence="2">UPF0102 protein SGRA_3385</fullName>
    </recommendedName>
</protein>
<evidence type="ECO:0000313" key="3">
    <source>
        <dbReference type="EMBL" id="AFC26110.1"/>
    </source>
</evidence>